<evidence type="ECO:0000313" key="6">
    <source>
        <dbReference type="Proteomes" id="UP000001349"/>
    </source>
</evidence>
<dbReference type="PROSITE" id="PS01124">
    <property type="entry name" value="HTH_ARAC_FAMILY_2"/>
    <property type="match status" value="1"/>
</dbReference>
<dbReference type="KEGG" id="cce:Ccel_3428"/>
<dbReference type="SUPFAM" id="SSF51215">
    <property type="entry name" value="Regulatory protein AraC"/>
    <property type="match status" value="1"/>
</dbReference>
<dbReference type="PROSITE" id="PS00041">
    <property type="entry name" value="HTH_ARAC_FAMILY_1"/>
    <property type="match status" value="1"/>
</dbReference>
<gene>
    <name evidence="5" type="ordered locus">Ccel_3428</name>
</gene>
<accession>B8I1T1</accession>
<dbReference type="Gene3D" id="2.60.120.280">
    <property type="entry name" value="Regulatory protein AraC"/>
    <property type="match status" value="1"/>
</dbReference>
<organism evidence="5 6">
    <name type="scientific">Ruminiclostridium cellulolyticum (strain ATCC 35319 / DSM 5812 / JCM 6584 / H10)</name>
    <name type="common">Clostridium cellulolyticum</name>
    <dbReference type="NCBI Taxonomy" id="394503"/>
    <lineage>
        <taxon>Bacteria</taxon>
        <taxon>Bacillati</taxon>
        <taxon>Bacillota</taxon>
        <taxon>Clostridia</taxon>
        <taxon>Eubacteriales</taxon>
        <taxon>Oscillospiraceae</taxon>
        <taxon>Ruminiclostridium</taxon>
    </lineage>
</organism>
<sequence>MHNIPLLNKGFEEVNPLICGWQSCDKGHFFGPASREYYLIHYVVSGSGVFERAGKRYPLSKDCLFLIRPYELTFYKADKENPWEYIWIGFDGSLVPDLLKNSGFSDDICTMHIPSLSTTFLSMKEVENLQHSSEIFLCGKIFEMFSYLSEEFSPTPKGSTTSVYCKRAKDYIMSNYANHISVESIANMLGIDRRYLCRIFYKYTGSTPQNFIVNYRLEKAAFLLSKHGYTVAEAGRSTGYDDIYNFSKMFKKKYGVPPSRYKNDS</sequence>
<keyword evidence="6" id="KW-1185">Reference proteome</keyword>
<reference evidence="5 6" key="1">
    <citation type="submission" date="2009-01" db="EMBL/GenBank/DDBJ databases">
        <title>Complete sequence of Clostridium cellulolyticum H10.</title>
        <authorList>
            <consortium name="US DOE Joint Genome Institute"/>
            <person name="Lucas S."/>
            <person name="Copeland A."/>
            <person name="Lapidus A."/>
            <person name="Glavina del Rio T."/>
            <person name="Dalin E."/>
            <person name="Tice H."/>
            <person name="Bruce D."/>
            <person name="Goodwin L."/>
            <person name="Pitluck S."/>
            <person name="Chertkov O."/>
            <person name="Saunders E."/>
            <person name="Brettin T."/>
            <person name="Detter J.C."/>
            <person name="Han C."/>
            <person name="Larimer F."/>
            <person name="Land M."/>
            <person name="Hauser L."/>
            <person name="Kyrpides N."/>
            <person name="Ivanova N."/>
            <person name="Zhou J."/>
            <person name="Richardson P."/>
        </authorList>
    </citation>
    <scope>NUCLEOTIDE SEQUENCE [LARGE SCALE GENOMIC DNA]</scope>
    <source>
        <strain evidence="6">ATCC 35319 / DSM 5812 / JCM 6584 / H10</strain>
    </source>
</reference>
<evidence type="ECO:0000256" key="3">
    <source>
        <dbReference type="ARBA" id="ARBA00023163"/>
    </source>
</evidence>
<dbReference type="Pfam" id="PF02311">
    <property type="entry name" value="AraC_binding"/>
    <property type="match status" value="1"/>
</dbReference>
<protein>
    <submittedName>
        <fullName evidence="5">Transcriptional regulator, AraC family</fullName>
    </submittedName>
</protein>
<dbReference type="InterPro" id="IPR003313">
    <property type="entry name" value="AraC-bd"/>
</dbReference>
<dbReference type="OrthoDB" id="9813413at2"/>
<dbReference type="InterPro" id="IPR018060">
    <property type="entry name" value="HTH_AraC"/>
</dbReference>
<name>B8I1T1_RUMCH</name>
<dbReference type="RefSeq" id="WP_015926768.1">
    <property type="nucleotide sequence ID" value="NC_011898.1"/>
</dbReference>
<evidence type="ECO:0000259" key="4">
    <source>
        <dbReference type="PROSITE" id="PS01124"/>
    </source>
</evidence>
<feature type="domain" description="HTH araC/xylS-type" evidence="4">
    <location>
        <begin position="166"/>
        <end position="264"/>
    </location>
</feature>
<dbReference type="EMBL" id="CP001348">
    <property type="protein sequence ID" value="ACL77716.1"/>
    <property type="molecule type" value="Genomic_DNA"/>
</dbReference>
<proteinExistence type="predicted"/>
<dbReference type="GO" id="GO:0003700">
    <property type="term" value="F:DNA-binding transcription factor activity"/>
    <property type="evidence" value="ECO:0007669"/>
    <property type="project" value="InterPro"/>
</dbReference>
<dbReference type="Pfam" id="PF12833">
    <property type="entry name" value="HTH_18"/>
    <property type="match status" value="1"/>
</dbReference>
<dbReference type="GO" id="GO:0043565">
    <property type="term" value="F:sequence-specific DNA binding"/>
    <property type="evidence" value="ECO:0007669"/>
    <property type="project" value="InterPro"/>
</dbReference>
<dbReference type="AlphaFoldDB" id="B8I1T1"/>
<dbReference type="InterPro" id="IPR009057">
    <property type="entry name" value="Homeodomain-like_sf"/>
</dbReference>
<dbReference type="CDD" id="cd06986">
    <property type="entry name" value="cupin_MmsR-like_N"/>
    <property type="match status" value="1"/>
</dbReference>
<evidence type="ECO:0000313" key="5">
    <source>
        <dbReference type="EMBL" id="ACL77716.1"/>
    </source>
</evidence>
<dbReference type="Gene3D" id="1.10.10.60">
    <property type="entry name" value="Homeodomain-like"/>
    <property type="match status" value="2"/>
</dbReference>
<keyword evidence="2" id="KW-0238">DNA-binding</keyword>
<keyword evidence="3" id="KW-0804">Transcription</keyword>
<dbReference type="HOGENOM" id="CLU_000445_88_6_9"/>
<dbReference type="STRING" id="394503.Ccel_3428"/>
<evidence type="ECO:0000256" key="1">
    <source>
        <dbReference type="ARBA" id="ARBA00023015"/>
    </source>
</evidence>
<keyword evidence="1" id="KW-0805">Transcription regulation</keyword>
<evidence type="ECO:0000256" key="2">
    <source>
        <dbReference type="ARBA" id="ARBA00023125"/>
    </source>
</evidence>
<dbReference type="Proteomes" id="UP000001349">
    <property type="component" value="Chromosome"/>
</dbReference>
<dbReference type="PANTHER" id="PTHR43280">
    <property type="entry name" value="ARAC-FAMILY TRANSCRIPTIONAL REGULATOR"/>
    <property type="match status" value="1"/>
</dbReference>
<dbReference type="SUPFAM" id="SSF46689">
    <property type="entry name" value="Homeodomain-like"/>
    <property type="match status" value="2"/>
</dbReference>
<dbReference type="eggNOG" id="COG2207">
    <property type="taxonomic scope" value="Bacteria"/>
</dbReference>
<dbReference type="InterPro" id="IPR018062">
    <property type="entry name" value="HTH_AraC-typ_CS"/>
</dbReference>
<dbReference type="SMART" id="SM00342">
    <property type="entry name" value="HTH_ARAC"/>
    <property type="match status" value="1"/>
</dbReference>
<dbReference type="InterPro" id="IPR037923">
    <property type="entry name" value="HTH-like"/>
</dbReference>
<dbReference type="PANTHER" id="PTHR43280:SF28">
    <property type="entry name" value="HTH-TYPE TRANSCRIPTIONAL ACTIVATOR RHAS"/>
    <property type="match status" value="1"/>
</dbReference>